<dbReference type="Pfam" id="PF03466">
    <property type="entry name" value="LysR_substrate"/>
    <property type="match status" value="1"/>
</dbReference>
<gene>
    <name evidence="6" type="primary">gltC</name>
    <name evidence="6" type="ORF">HOV93_50740</name>
</gene>
<dbReference type="AlphaFoldDB" id="A0A7V8VAB2"/>
<reference evidence="6 7" key="1">
    <citation type="submission" date="2020-05" db="EMBL/GenBank/DDBJ databases">
        <title>Bremerella alba sp. nov., a novel planctomycete isolated from the surface of the macroalga Fucus spiralis.</title>
        <authorList>
            <person name="Godinho O."/>
            <person name="Botelho R."/>
            <person name="Albuquerque L."/>
            <person name="Wiegand S."/>
            <person name="Da Costa M.S."/>
            <person name="Lobo-Da-Cunha A."/>
            <person name="Jogler C."/>
            <person name="Lage O.M."/>
        </authorList>
    </citation>
    <scope>NUCLEOTIDE SEQUENCE [LARGE SCALE GENOMIC DNA]</scope>
    <source>
        <strain evidence="6 7">FF15</strain>
    </source>
</reference>
<dbReference type="SUPFAM" id="SSF46785">
    <property type="entry name" value="Winged helix' DNA-binding domain"/>
    <property type="match status" value="1"/>
</dbReference>
<evidence type="ECO:0000259" key="5">
    <source>
        <dbReference type="PROSITE" id="PS50931"/>
    </source>
</evidence>
<dbReference type="GO" id="GO:0003700">
    <property type="term" value="F:DNA-binding transcription factor activity"/>
    <property type="evidence" value="ECO:0007669"/>
    <property type="project" value="InterPro"/>
</dbReference>
<dbReference type="Gene3D" id="3.40.190.10">
    <property type="entry name" value="Periplasmic binding protein-like II"/>
    <property type="match status" value="2"/>
</dbReference>
<evidence type="ECO:0000256" key="2">
    <source>
        <dbReference type="ARBA" id="ARBA00023015"/>
    </source>
</evidence>
<dbReference type="PRINTS" id="PR00039">
    <property type="entry name" value="HTHLYSR"/>
</dbReference>
<dbReference type="Proteomes" id="UP000551616">
    <property type="component" value="Unassembled WGS sequence"/>
</dbReference>
<organism evidence="6 7">
    <name type="scientific">Bremerella alba</name>
    <dbReference type="NCBI Taxonomy" id="980252"/>
    <lineage>
        <taxon>Bacteria</taxon>
        <taxon>Pseudomonadati</taxon>
        <taxon>Planctomycetota</taxon>
        <taxon>Planctomycetia</taxon>
        <taxon>Pirellulales</taxon>
        <taxon>Pirellulaceae</taxon>
        <taxon>Bremerella</taxon>
    </lineage>
</organism>
<evidence type="ECO:0000313" key="7">
    <source>
        <dbReference type="Proteomes" id="UP000551616"/>
    </source>
</evidence>
<name>A0A7V8VAB2_9BACT</name>
<dbReference type="SUPFAM" id="SSF53850">
    <property type="entry name" value="Periplasmic binding protein-like II"/>
    <property type="match status" value="1"/>
</dbReference>
<proteinExistence type="inferred from homology"/>
<dbReference type="PANTHER" id="PTHR30346">
    <property type="entry name" value="TRANSCRIPTIONAL DUAL REGULATOR HCAR-RELATED"/>
    <property type="match status" value="1"/>
</dbReference>
<evidence type="ECO:0000256" key="4">
    <source>
        <dbReference type="ARBA" id="ARBA00023163"/>
    </source>
</evidence>
<dbReference type="InterPro" id="IPR000847">
    <property type="entry name" value="LysR_HTH_N"/>
</dbReference>
<evidence type="ECO:0000313" key="6">
    <source>
        <dbReference type="EMBL" id="MBA2117868.1"/>
    </source>
</evidence>
<protein>
    <submittedName>
        <fullName evidence="6">HTH-type transcriptional regulator GltC</fullName>
    </submittedName>
</protein>
<keyword evidence="4" id="KW-0804">Transcription</keyword>
<dbReference type="FunFam" id="1.10.10.10:FF:000001">
    <property type="entry name" value="LysR family transcriptional regulator"/>
    <property type="match status" value="1"/>
</dbReference>
<dbReference type="GO" id="GO:0032993">
    <property type="term" value="C:protein-DNA complex"/>
    <property type="evidence" value="ECO:0007669"/>
    <property type="project" value="TreeGrafter"/>
</dbReference>
<keyword evidence="3" id="KW-0238">DNA-binding</keyword>
<dbReference type="Pfam" id="PF00126">
    <property type="entry name" value="HTH_1"/>
    <property type="match status" value="1"/>
</dbReference>
<evidence type="ECO:0000256" key="1">
    <source>
        <dbReference type="ARBA" id="ARBA00009437"/>
    </source>
</evidence>
<dbReference type="GO" id="GO:0003677">
    <property type="term" value="F:DNA binding"/>
    <property type="evidence" value="ECO:0007669"/>
    <property type="project" value="UniProtKB-KW"/>
</dbReference>
<dbReference type="InterPro" id="IPR005119">
    <property type="entry name" value="LysR_subst-bd"/>
</dbReference>
<dbReference type="EMBL" id="JABRWO010000021">
    <property type="protein sequence ID" value="MBA2117868.1"/>
    <property type="molecule type" value="Genomic_DNA"/>
</dbReference>
<sequence length="302" mass="34172">MELRHLRYFVAVATELSFSRAAESQFVAQPALSTQIADLEKEIGARLLFRNKRVVRLTPAGSLFLKEARAILKAADEAKSKALNASRGELGQLRVGFFAAPMMYLLPDLIRSFRLEYPKVTTHLHELTPDRQLVAFANDELDIGFTRPLPSGNLGLTEEVLFRERFFAVVPQTHRLATRKRVRLVDLANEPFVLLNREVACGLYDHIIHSCREHAFSPDVKLSPELMTAVLTLVAAEQGVSIIPEGVRNLRRRQVAYIPISPAIEPIPLVMCWRNDSISPTMPNFRKLVQQCLPRLRQAERT</sequence>
<dbReference type="PROSITE" id="PS50931">
    <property type="entry name" value="HTH_LYSR"/>
    <property type="match status" value="1"/>
</dbReference>
<dbReference type="InterPro" id="IPR036388">
    <property type="entry name" value="WH-like_DNA-bd_sf"/>
</dbReference>
<feature type="domain" description="HTH lysR-type" evidence="5">
    <location>
        <begin position="1"/>
        <end position="58"/>
    </location>
</feature>
<comment type="similarity">
    <text evidence="1">Belongs to the LysR transcriptional regulatory family.</text>
</comment>
<dbReference type="InterPro" id="IPR036390">
    <property type="entry name" value="WH_DNA-bd_sf"/>
</dbReference>
<dbReference type="Gene3D" id="1.10.10.10">
    <property type="entry name" value="Winged helix-like DNA-binding domain superfamily/Winged helix DNA-binding domain"/>
    <property type="match status" value="1"/>
</dbReference>
<evidence type="ECO:0000256" key="3">
    <source>
        <dbReference type="ARBA" id="ARBA00023125"/>
    </source>
</evidence>
<dbReference type="PANTHER" id="PTHR30346:SF28">
    <property type="entry name" value="HTH-TYPE TRANSCRIPTIONAL REGULATOR CYNR"/>
    <property type="match status" value="1"/>
</dbReference>
<comment type="caution">
    <text evidence="6">The sequence shown here is derived from an EMBL/GenBank/DDBJ whole genome shotgun (WGS) entry which is preliminary data.</text>
</comment>
<accession>A0A7V8VAB2</accession>
<dbReference type="CDD" id="cd08414">
    <property type="entry name" value="PBP2_LTTR_aromatics_like"/>
    <property type="match status" value="1"/>
</dbReference>
<keyword evidence="2" id="KW-0805">Transcription regulation</keyword>
<dbReference type="RefSeq" id="WP_207399225.1">
    <property type="nucleotide sequence ID" value="NZ_JABRWO010000021.1"/>
</dbReference>
<keyword evidence="7" id="KW-1185">Reference proteome</keyword>